<reference evidence="3" key="1">
    <citation type="submission" date="2021-06" db="EMBL/GenBank/DDBJ databases">
        <authorList>
            <person name="Kallberg Y."/>
            <person name="Tangrot J."/>
            <person name="Rosling A."/>
        </authorList>
    </citation>
    <scope>NUCLEOTIDE SEQUENCE</scope>
    <source>
        <strain evidence="3">IN212</strain>
    </source>
</reference>
<dbReference type="Gene3D" id="2.30.30.110">
    <property type="match status" value="1"/>
</dbReference>
<comment type="caution">
    <text evidence="3">The sequence shown here is derived from an EMBL/GenBank/DDBJ whole genome shotgun (WGS) entry which is preliminary data.</text>
</comment>
<feature type="chain" id="PRO_5040225576" evidence="2">
    <location>
        <begin position="31"/>
        <end position="523"/>
    </location>
</feature>
<feature type="transmembrane region" description="Helical" evidence="1">
    <location>
        <begin position="464"/>
        <end position="490"/>
    </location>
</feature>
<accession>A0A9N9FMX1</accession>
<dbReference type="Pfam" id="PF02452">
    <property type="entry name" value="PemK_toxin"/>
    <property type="match status" value="1"/>
</dbReference>
<organism evidence="3 4">
    <name type="scientific">Racocetra fulgida</name>
    <dbReference type="NCBI Taxonomy" id="60492"/>
    <lineage>
        <taxon>Eukaryota</taxon>
        <taxon>Fungi</taxon>
        <taxon>Fungi incertae sedis</taxon>
        <taxon>Mucoromycota</taxon>
        <taxon>Glomeromycotina</taxon>
        <taxon>Glomeromycetes</taxon>
        <taxon>Diversisporales</taxon>
        <taxon>Gigasporaceae</taxon>
        <taxon>Racocetra</taxon>
    </lineage>
</organism>
<dbReference type="OrthoDB" id="2375509at2759"/>
<dbReference type="Proteomes" id="UP000789396">
    <property type="component" value="Unassembled WGS sequence"/>
</dbReference>
<evidence type="ECO:0000313" key="3">
    <source>
        <dbReference type="EMBL" id="CAG8547600.1"/>
    </source>
</evidence>
<dbReference type="InterPro" id="IPR011067">
    <property type="entry name" value="Plasmid_toxin/cell-grow_inhib"/>
</dbReference>
<evidence type="ECO:0000256" key="1">
    <source>
        <dbReference type="SAM" id="Phobius"/>
    </source>
</evidence>
<proteinExistence type="predicted"/>
<feature type="transmembrane region" description="Helical" evidence="1">
    <location>
        <begin position="381"/>
        <end position="401"/>
    </location>
</feature>
<keyword evidence="1" id="KW-0812">Transmembrane</keyword>
<evidence type="ECO:0000313" key="4">
    <source>
        <dbReference type="Proteomes" id="UP000789396"/>
    </source>
</evidence>
<dbReference type="AlphaFoldDB" id="A0A9N9FMX1"/>
<sequence length="523" mass="58103">MKLERLSTQTRKKILVLFFSTLLNSSPTQAGSQLSKCFDRHKYLSKQSNIYDAITSFVNNNSLDSGQKFCCDSNPSRFAKQNCTLKKSNKCELRFDDIEGQCSKIGHSTFCVATSYKFGPLSQTTRSMPSKICGGIVGDVSQPVEETTTGTCPKLEIVEKTLNETGTSANTSCANGSCLLQLPKASTMEINAGALPTPWPIETINTIISIVSIFTFQMEESSFAKQTLSVIVKPQTYQRLHREIGKEFQKKLIADYKRAGNSKNLQKEENIERENFKIRPVLIMSNDWQNQYDKYSVIAPLTSDKEELKKGVASFEVLIEPNEKNGLDKSSKILLNRLQIIDKNFRLIRKVAANSTDYISVHCQENNFCYLTDKRLLTANFVMRLLSMILPVGLLLLLALMNSTGDEGSLVMGILSVVTSLPIFGYLIFIIGKAIVEAVGKKMEKGEVTLFTVLAFAFDRDTQVVAVFAIIVKTLLYCSISLALISYTAVIATNQAKILNTTGLESCDINQKLLSSKTGYLPE</sequence>
<dbReference type="InterPro" id="IPR003477">
    <property type="entry name" value="PemK-like"/>
</dbReference>
<evidence type="ECO:0000256" key="2">
    <source>
        <dbReference type="SAM" id="SignalP"/>
    </source>
</evidence>
<feature type="transmembrane region" description="Helical" evidence="1">
    <location>
        <begin position="413"/>
        <end position="436"/>
    </location>
</feature>
<keyword evidence="1" id="KW-1133">Transmembrane helix</keyword>
<protein>
    <submittedName>
        <fullName evidence="3">16003_t:CDS:1</fullName>
    </submittedName>
</protein>
<name>A0A9N9FMX1_9GLOM</name>
<gene>
    <name evidence="3" type="ORF">RFULGI_LOCUS4504</name>
</gene>
<keyword evidence="2" id="KW-0732">Signal</keyword>
<dbReference type="GO" id="GO:0003677">
    <property type="term" value="F:DNA binding"/>
    <property type="evidence" value="ECO:0007669"/>
    <property type="project" value="InterPro"/>
</dbReference>
<feature type="signal peptide" evidence="2">
    <location>
        <begin position="1"/>
        <end position="30"/>
    </location>
</feature>
<keyword evidence="1" id="KW-0472">Membrane</keyword>
<keyword evidence="4" id="KW-1185">Reference proteome</keyword>
<dbReference type="SUPFAM" id="SSF50118">
    <property type="entry name" value="Cell growth inhibitor/plasmid maintenance toxic component"/>
    <property type="match status" value="1"/>
</dbReference>
<dbReference type="EMBL" id="CAJVPZ010004528">
    <property type="protein sequence ID" value="CAG8547600.1"/>
    <property type="molecule type" value="Genomic_DNA"/>
</dbReference>